<keyword evidence="8 14" id="KW-0675">Receptor</keyword>
<dbReference type="PANTHER" id="PTHR30069:SF29">
    <property type="entry name" value="HEMOGLOBIN AND HEMOGLOBIN-HAPTOGLOBIN-BINDING PROTEIN 1-RELATED"/>
    <property type="match status" value="1"/>
</dbReference>
<evidence type="ECO:0000256" key="7">
    <source>
        <dbReference type="ARBA" id="ARBA00023136"/>
    </source>
</evidence>
<evidence type="ECO:0000256" key="6">
    <source>
        <dbReference type="ARBA" id="ARBA00023077"/>
    </source>
</evidence>
<keyword evidence="9 10" id="KW-0998">Cell outer membrane</keyword>
<keyword evidence="3 10" id="KW-1134">Transmembrane beta strand</keyword>
<dbReference type="GO" id="GO:0044718">
    <property type="term" value="P:siderophore transmembrane transport"/>
    <property type="evidence" value="ECO:0007669"/>
    <property type="project" value="TreeGrafter"/>
</dbReference>
<accession>A0A1H6UKC1</accession>
<keyword evidence="2 10" id="KW-0813">Transport</keyword>
<comment type="subcellular location">
    <subcellularLocation>
        <location evidence="1 10">Cell outer membrane</location>
        <topology evidence="1 10">Multi-pass membrane protein</topology>
    </subcellularLocation>
</comment>
<feature type="domain" description="TonB-dependent receptor-like beta-barrel" evidence="12">
    <location>
        <begin position="304"/>
        <end position="761"/>
    </location>
</feature>
<evidence type="ECO:0000256" key="9">
    <source>
        <dbReference type="ARBA" id="ARBA00023237"/>
    </source>
</evidence>
<gene>
    <name evidence="14" type="ORF">SAMN04488018_1075</name>
</gene>
<organism evidence="14 15">
    <name type="scientific">Myroides marinus</name>
    <dbReference type="NCBI Taxonomy" id="703342"/>
    <lineage>
        <taxon>Bacteria</taxon>
        <taxon>Pseudomonadati</taxon>
        <taxon>Bacteroidota</taxon>
        <taxon>Flavobacteriia</taxon>
        <taxon>Flavobacteriales</taxon>
        <taxon>Flavobacteriaceae</taxon>
        <taxon>Myroides</taxon>
    </lineage>
</organism>
<feature type="domain" description="TonB-dependent receptor plug" evidence="13">
    <location>
        <begin position="131"/>
        <end position="220"/>
    </location>
</feature>
<keyword evidence="6 11" id="KW-0798">TonB box</keyword>
<dbReference type="EMBL" id="FNYS01000007">
    <property type="protein sequence ID" value="SEI92136.1"/>
    <property type="molecule type" value="Genomic_DNA"/>
</dbReference>
<evidence type="ECO:0000256" key="5">
    <source>
        <dbReference type="ARBA" id="ARBA00022729"/>
    </source>
</evidence>
<proteinExistence type="inferred from homology"/>
<dbReference type="GO" id="GO:0009279">
    <property type="term" value="C:cell outer membrane"/>
    <property type="evidence" value="ECO:0007669"/>
    <property type="project" value="UniProtKB-SubCell"/>
</dbReference>
<dbReference type="InterPro" id="IPR037066">
    <property type="entry name" value="Plug_dom_sf"/>
</dbReference>
<evidence type="ECO:0000256" key="3">
    <source>
        <dbReference type="ARBA" id="ARBA00022452"/>
    </source>
</evidence>
<dbReference type="Pfam" id="PF00593">
    <property type="entry name" value="TonB_dep_Rec_b-barrel"/>
    <property type="match status" value="1"/>
</dbReference>
<dbReference type="PROSITE" id="PS52016">
    <property type="entry name" value="TONB_DEPENDENT_REC_3"/>
    <property type="match status" value="1"/>
</dbReference>
<dbReference type="Proteomes" id="UP000183077">
    <property type="component" value="Unassembled WGS sequence"/>
</dbReference>
<sequence length="788" mass="89584">MRALSKFTLLMTIAATSLGWAQVRKSIIIRDYNNQVIKNAVVSINDQQQKTDNLGRVQFDLKIEDDYTLQIFADNYRSVLQTYATVDLIMNSFYLEVDNTVLSDIIVQTKDEQKNSNRGIIRAVTVDTKSEVLRPTSLNDMMNKTTGVRVRQGGGLGSEMSINLNGFQGNAIRFFKDGIPLNYLGQGYNLSNVPLDVLDKVEVYKGVIPVHLASDALGGAVNLVSSNVQANQLRASVEYGSFNTVRSAVRGHYNFNDHLYAGGEVFYNYSDNDYKINNPDTELTKTHSKVRLFHNRYKHFYANAYVGVNNLSWTDKVELGLSYYNIDKQLQNSPTSMAVPYGGIQDKQHSVIPTLRYKKQLFNDKLSIDQFLSYNVVKSQAIDTLKGRYNWLGEFTPRGYRGEGDMPMDADIDMTFFTSRTLIGYKINPSHQLWLNNTYNYTKREGNDPYGRVIQDLNQTVIELPTRYKKNVLAVGITSQWLGTKLETNAIMKLYNYSSRGLNTASNVDLSARDIHEVSDNALGWALGLKYKLNDQLNLRFSIEDARRLPGYTELFGDYIFIASNFNLKPEQSVNLNLGIEKEVGNFQYSFNSFFRHTKDIVVLVSGNPPLSVYVNKEKANGYGFEGDLSLKVAKHYKFYGNFTWQSIRYGEFKQAADKWLKGNRVPNIPYFFANVGAEAKFDNVISKQDRLTAYANLNFVREFYIQPIDKSMEPDGFLGLFGKSKGDVKNIVPDQTSLTLGTLYELKKDGISVGVEVRNLLNQDLYDYFKIQKAGRSIYLKLNYKLN</sequence>
<evidence type="ECO:0000256" key="1">
    <source>
        <dbReference type="ARBA" id="ARBA00004571"/>
    </source>
</evidence>
<dbReference type="GO" id="GO:0015344">
    <property type="term" value="F:siderophore uptake transmembrane transporter activity"/>
    <property type="evidence" value="ECO:0007669"/>
    <property type="project" value="TreeGrafter"/>
</dbReference>
<evidence type="ECO:0000256" key="11">
    <source>
        <dbReference type="RuleBase" id="RU003357"/>
    </source>
</evidence>
<dbReference type="AlphaFoldDB" id="A0A1H6UKC1"/>
<keyword evidence="4 10" id="KW-0812">Transmembrane</keyword>
<dbReference type="PANTHER" id="PTHR30069">
    <property type="entry name" value="TONB-DEPENDENT OUTER MEMBRANE RECEPTOR"/>
    <property type="match status" value="1"/>
</dbReference>
<dbReference type="GeneID" id="82256993"/>
<evidence type="ECO:0000259" key="13">
    <source>
        <dbReference type="Pfam" id="PF07715"/>
    </source>
</evidence>
<dbReference type="InterPro" id="IPR039426">
    <property type="entry name" value="TonB-dep_rcpt-like"/>
</dbReference>
<dbReference type="InterPro" id="IPR012910">
    <property type="entry name" value="Plug_dom"/>
</dbReference>
<evidence type="ECO:0000256" key="10">
    <source>
        <dbReference type="PROSITE-ProRule" id="PRU01360"/>
    </source>
</evidence>
<dbReference type="RefSeq" id="WP_244154490.1">
    <property type="nucleotide sequence ID" value="NZ_FNYS01000007.1"/>
</dbReference>
<dbReference type="SUPFAM" id="SSF56935">
    <property type="entry name" value="Porins"/>
    <property type="match status" value="1"/>
</dbReference>
<evidence type="ECO:0000256" key="4">
    <source>
        <dbReference type="ARBA" id="ARBA00022692"/>
    </source>
</evidence>
<reference evidence="14 15" key="1">
    <citation type="submission" date="2016-10" db="EMBL/GenBank/DDBJ databases">
        <authorList>
            <person name="de Groot N.N."/>
        </authorList>
    </citation>
    <scope>NUCLEOTIDE SEQUENCE [LARGE SCALE GENOMIC DNA]</scope>
    <source>
        <strain evidence="14 15">DSM 23048</strain>
    </source>
</reference>
<evidence type="ECO:0000313" key="15">
    <source>
        <dbReference type="Proteomes" id="UP000183077"/>
    </source>
</evidence>
<dbReference type="InterPro" id="IPR008969">
    <property type="entry name" value="CarboxyPept-like_regulatory"/>
</dbReference>
<dbReference type="Pfam" id="PF07715">
    <property type="entry name" value="Plug"/>
    <property type="match status" value="1"/>
</dbReference>
<keyword evidence="7 10" id="KW-0472">Membrane</keyword>
<dbReference type="Gene3D" id="2.170.130.10">
    <property type="entry name" value="TonB-dependent receptor, plug domain"/>
    <property type="match status" value="1"/>
</dbReference>
<dbReference type="SUPFAM" id="SSF49464">
    <property type="entry name" value="Carboxypeptidase regulatory domain-like"/>
    <property type="match status" value="1"/>
</dbReference>
<comment type="similarity">
    <text evidence="10 11">Belongs to the TonB-dependent receptor family.</text>
</comment>
<evidence type="ECO:0000313" key="14">
    <source>
        <dbReference type="EMBL" id="SEI92136.1"/>
    </source>
</evidence>
<evidence type="ECO:0000256" key="2">
    <source>
        <dbReference type="ARBA" id="ARBA00022448"/>
    </source>
</evidence>
<name>A0A1H6UKC1_9FLAO</name>
<dbReference type="Gene3D" id="2.40.170.20">
    <property type="entry name" value="TonB-dependent receptor, beta-barrel domain"/>
    <property type="match status" value="1"/>
</dbReference>
<keyword evidence="5" id="KW-0732">Signal</keyword>
<evidence type="ECO:0000256" key="8">
    <source>
        <dbReference type="ARBA" id="ARBA00023170"/>
    </source>
</evidence>
<protein>
    <submittedName>
        <fullName evidence="14">Outer membrane receptor proteins, mostly Fe transport</fullName>
    </submittedName>
</protein>
<dbReference type="InterPro" id="IPR000531">
    <property type="entry name" value="Beta-barrel_TonB"/>
</dbReference>
<dbReference type="InterPro" id="IPR036942">
    <property type="entry name" value="Beta-barrel_TonB_sf"/>
</dbReference>
<evidence type="ECO:0000259" key="12">
    <source>
        <dbReference type="Pfam" id="PF00593"/>
    </source>
</evidence>